<feature type="signal peptide" evidence="2">
    <location>
        <begin position="1"/>
        <end position="24"/>
    </location>
</feature>
<dbReference type="PANTHER" id="PTHR48081:SF6">
    <property type="entry name" value="PEPTIDASE S9 PROLYL OLIGOPEPTIDASE CATALYTIC DOMAIN-CONTAINING PROTEIN"/>
    <property type="match status" value="1"/>
</dbReference>
<keyword evidence="5" id="KW-1185">Reference proteome</keyword>
<dbReference type="RefSeq" id="WP_192068314.1">
    <property type="nucleotide sequence ID" value="NZ_JACYWY010000010.1"/>
</dbReference>
<proteinExistence type="predicted"/>
<keyword evidence="2" id="KW-0732">Signal</keyword>
<gene>
    <name evidence="4" type="ORF">IFT38_14295</name>
</gene>
<evidence type="ECO:0000259" key="3">
    <source>
        <dbReference type="Pfam" id="PF00326"/>
    </source>
</evidence>
<sequence>MNRRNFILGAGTAVLMLKVAAIQAKEPTTNSETVQLWSDVPPGGGGPSGNHLLTSHGSLSNVTRPYLQIFRPAKPNGKAVIVAAGGGYKRIELGIEGWPLADWLTERGYTAYVLAYRLPSEGWNAGNIVALQDAQRALRIVRSRESHVSLLGFSAGGHLMGMTATLGDSQTYAAQDSIDSISAVVEGAALIYPPITLERPYTHTSTHKVLVGPDASMQEEAEWSVQNRVTGNTPPEFLVQAEDDSVVDPHNTLIMAAACEERGVAVEMHRYATGGHGFGLGRGDAPTREWPGRYEAWLGRLGTG</sequence>
<dbReference type="EMBL" id="JACYWZ010000005">
    <property type="protein sequence ID" value="MBD8770713.1"/>
    <property type="molecule type" value="Genomic_DNA"/>
</dbReference>
<accession>A0ABR9C1V6</accession>
<evidence type="ECO:0000313" key="5">
    <source>
        <dbReference type="Proteomes" id="UP000620025"/>
    </source>
</evidence>
<dbReference type="Pfam" id="PF00326">
    <property type="entry name" value="Peptidase_S9"/>
    <property type="match status" value="1"/>
</dbReference>
<evidence type="ECO:0000256" key="1">
    <source>
        <dbReference type="ARBA" id="ARBA00022801"/>
    </source>
</evidence>
<evidence type="ECO:0000313" key="4">
    <source>
        <dbReference type="EMBL" id="MBD8770713.1"/>
    </source>
</evidence>
<keyword evidence="1 4" id="KW-0378">Hydrolase</keyword>
<dbReference type="InterPro" id="IPR050300">
    <property type="entry name" value="GDXG_lipolytic_enzyme"/>
</dbReference>
<dbReference type="Proteomes" id="UP000620025">
    <property type="component" value="Unassembled WGS sequence"/>
</dbReference>
<feature type="domain" description="Peptidase S9 prolyl oligopeptidase catalytic" evidence="3">
    <location>
        <begin position="145"/>
        <end position="282"/>
    </location>
</feature>
<protein>
    <submittedName>
        <fullName evidence="4">Alpha/beta hydrolase</fullName>
    </submittedName>
</protein>
<dbReference type="SUPFAM" id="SSF53474">
    <property type="entry name" value="alpha/beta-Hydrolases"/>
    <property type="match status" value="1"/>
</dbReference>
<dbReference type="GO" id="GO:0016787">
    <property type="term" value="F:hydrolase activity"/>
    <property type="evidence" value="ECO:0007669"/>
    <property type="project" value="UniProtKB-KW"/>
</dbReference>
<comment type="caution">
    <text evidence="4">The sequence shown here is derived from an EMBL/GenBank/DDBJ whole genome shotgun (WGS) entry which is preliminary data.</text>
</comment>
<dbReference type="InterPro" id="IPR001375">
    <property type="entry name" value="Peptidase_S9_cat"/>
</dbReference>
<dbReference type="InterPro" id="IPR029058">
    <property type="entry name" value="AB_hydrolase_fold"/>
</dbReference>
<dbReference type="PANTHER" id="PTHR48081">
    <property type="entry name" value="AB HYDROLASE SUPERFAMILY PROTEIN C4A8.06C"/>
    <property type="match status" value="1"/>
</dbReference>
<organism evidence="4 5">
    <name type="scientific">Pseudomonas coleopterorum</name>
    <dbReference type="NCBI Taxonomy" id="1605838"/>
    <lineage>
        <taxon>Bacteria</taxon>
        <taxon>Pseudomonadati</taxon>
        <taxon>Pseudomonadota</taxon>
        <taxon>Gammaproteobacteria</taxon>
        <taxon>Pseudomonadales</taxon>
        <taxon>Pseudomonadaceae</taxon>
        <taxon>Pseudomonas</taxon>
    </lineage>
</organism>
<evidence type="ECO:0000256" key="2">
    <source>
        <dbReference type="SAM" id="SignalP"/>
    </source>
</evidence>
<dbReference type="Gene3D" id="3.40.50.1820">
    <property type="entry name" value="alpha/beta hydrolase"/>
    <property type="match status" value="1"/>
</dbReference>
<feature type="chain" id="PRO_5046149235" evidence="2">
    <location>
        <begin position="25"/>
        <end position="304"/>
    </location>
</feature>
<reference evidence="4 5" key="1">
    <citation type="journal article" date="2020" name="FEMS Microbiol. Ecol.">
        <title>Temporal dynamics of bacterial communities during seed development and maturation.</title>
        <authorList>
            <person name="Chesneau G."/>
            <person name="Torres-Cortes G."/>
            <person name="Briand M."/>
            <person name="Darrasse A."/>
            <person name="Preveaux A."/>
            <person name="Marais C."/>
            <person name="Jacques M.A."/>
            <person name="Shade A."/>
            <person name="Barret M."/>
        </authorList>
    </citation>
    <scope>NUCLEOTIDE SEQUENCE [LARGE SCALE GENOMIC DNA]</scope>
    <source>
        <strain evidence="4 5">CFBP13599</strain>
    </source>
</reference>
<name>A0ABR9C1V6_9PSED</name>